<comment type="subcellular location">
    <subcellularLocation>
        <location evidence="5">Cytoplasm</location>
    </subcellularLocation>
</comment>
<comment type="pathway">
    <text evidence="5">Cofactor biosynthesis; coenzyme A biosynthesis; CoA from (R)-pantothenate: step 5/5.</text>
</comment>
<comment type="caution">
    <text evidence="7">The sequence shown here is derived from an EMBL/GenBank/DDBJ whole genome shotgun (WGS) entry which is preliminary data.</text>
</comment>
<evidence type="ECO:0000313" key="7">
    <source>
        <dbReference type="EMBL" id="MBR7888599.1"/>
    </source>
</evidence>
<evidence type="ECO:0000256" key="4">
    <source>
        <dbReference type="ARBA" id="ARBA00022993"/>
    </source>
</evidence>
<gene>
    <name evidence="5 7" type="primary">coaE</name>
    <name evidence="7" type="ORF">J9B83_06545</name>
</gene>
<dbReference type="Proteomes" id="UP000679722">
    <property type="component" value="Unassembled WGS sequence"/>
</dbReference>
<dbReference type="EMBL" id="JAGSSV010000005">
    <property type="protein sequence ID" value="MBR7888599.1"/>
    <property type="molecule type" value="Genomic_DNA"/>
</dbReference>
<dbReference type="InterPro" id="IPR001977">
    <property type="entry name" value="Depp_CoAkinase"/>
</dbReference>
<comment type="function">
    <text evidence="5">Catalyzes the phosphorylation of the 3'-hydroxyl group of dephosphocoenzyme A to form coenzyme A.</text>
</comment>
<dbReference type="Pfam" id="PF01121">
    <property type="entry name" value="CoaE"/>
    <property type="match status" value="1"/>
</dbReference>
<evidence type="ECO:0000256" key="5">
    <source>
        <dbReference type="HAMAP-Rule" id="MF_00376"/>
    </source>
</evidence>
<comment type="similarity">
    <text evidence="1 5">Belongs to the CoaE family.</text>
</comment>
<keyword evidence="4 5" id="KW-0173">Coenzyme A biosynthesis</keyword>
<accession>A0ABS5HC31</accession>
<dbReference type="GO" id="GO:0004140">
    <property type="term" value="F:dephospho-CoA kinase activity"/>
    <property type="evidence" value="ECO:0007669"/>
    <property type="project" value="UniProtKB-EC"/>
</dbReference>
<dbReference type="EC" id="2.7.1.24" evidence="5 6"/>
<evidence type="ECO:0000256" key="2">
    <source>
        <dbReference type="ARBA" id="ARBA00022741"/>
    </source>
</evidence>
<dbReference type="CDD" id="cd02022">
    <property type="entry name" value="DPCK"/>
    <property type="match status" value="1"/>
</dbReference>
<protein>
    <recommendedName>
        <fullName evidence="5 6">Dephospho-CoA kinase</fullName>
        <ecNumber evidence="5 6">2.7.1.24</ecNumber>
    </recommendedName>
    <alternativeName>
        <fullName evidence="5">Dephosphocoenzyme A kinase</fullName>
    </alternativeName>
</protein>
<dbReference type="PANTHER" id="PTHR10695:SF46">
    <property type="entry name" value="BIFUNCTIONAL COENZYME A SYNTHASE-RELATED"/>
    <property type="match status" value="1"/>
</dbReference>
<dbReference type="RefSeq" id="WP_211535941.1">
    <property type="nucleotide sequence ID" value="NZ_JAGSSV010000005.1"/>
</dbReference>
<dbReference type="Gene3D" id="3.40.50.300">
    <property type="entry name" value="P-loop containing nucleotide triphosphate hydrolases"/>
    <property type="match status" value="1"/>
</dbReference>
<dbReference type="PROSITE" id="PS51219">
    <property type="entry name" value="DPCK"/>
    <property type="match status" value="1"/>
</dbReference>
<keyword evidence="5 7" id="KW-0808">Transferase</keyword>
<sequence length="203" mass="22631">MEKHVAPIIGLAGGIGSGKSTIAKCFNRLGIQSVDADDVARFVVQPGTPCLQAIKERYGDSILTPLGELNRPALRDIVFNTPDERRWLESVTHPAIRQELALQLSATTSSYCLLVHPLLFETKQNLICRYVIAIDVPVEIQTERVINRDKVTLESAKKIMATQLSNQDRIDRADFSFENSGNIDNMDDKVSRLHKKILESISC</sequence>
<dbReference type="SUPFAM" id="SSF52540">
    <property type="entry name" value="P-loop containing nucleoside triphosphate hydrolases"/>
    <property type="match status" value="1"/>
</dbReference>
<reference evidence="8" key="2">
    <citation type="submission" date="2023-07" db="EMBL/GenBank/DDBJ databases">
        <title>Marinomonas vulgaris A79, complete genome.</title>
        <authorList>
            <person name="Ying J.-J."/>
        </authorList>
    </citation>
    <scope>NUCLEOTIDE SEQUENCE [LARGE SCALE GENOMIC DNA]</scope>
    <source>
        <strain evidence="8">A79</strain>
    </source>
</reference>
<feature type="binding site" evidence="5">
    <location>
        <begin position="16"/>
        <end position="21"/>
    </location>
    <ligand>
        <name>ATP</name>
        <dbReference type="ChEBI" id="CHEBI:30616"/>
    </ligand>
</feature>
<dbReference type="InterPro" id="IPR027417">
    <property type="entry name" value="P-loop_NTPase"/>
</dbReference>
<dbReference type="NCBIfam" id="TIGR00152">
    <property type="entry name" value="dephospho-CoA kinase"/>
    <property type="match status" value="1"/>
</dbReference>
<name>A0ABS5HC31_9GAMM</name>
<organism evidence="7 8">
    <name type="scientific">Marinomonas vulgaris</name>
    <dbReference type="NCBI Taxonomy" id="2823372"/>
    <lineage>
        <taxon>Bacteria</taxon>
        <taxon>Pseudomonadati</taxon>
        <taxon>Pseudomonadota</taxon>
        <taxon>Gammaproteobacteria</taxon>
        <taxon>Oceanospirillales</taxon>
        <taxon>Oceanospirillaceae</taxon>
        <taxon>Marinomonas</taxon>
    </lineage>
</organism>
<keyword evidence="5" id="KW-0963">Cytoplasm</keyword>
<dbReference type="HAMAP" id="MF_00376">
    <property type="entry name" value="Dephospho_CoA_kinase"/>
    <property type="match status" value="1"/>
</dbReference>
<evidence type="ECO:0000313" key="8">
    <source>
        <dbReference type="Proteomes" id="UP000679722"/>
    </source>
</evidence>
<reference evidence="7 8" key="1">
    <citation type="submission" date="2021-04" db="EMBL/GenBank/DDBJ databases">
        <authorList>
            <person name="Sun C."/>
        </authorList>
    </citation>
    <scope>NUCLEOTIDE SEQUENCE [LARGE SCALE GENOMIC DNA]</scope>
    <source>
        <strain evidence="7 8">A79</strain>
    </source>
</reference>
<evidence type="ECO:0000256" key="6">
    <source>
        <dbReference type="NCBIfam" id="TIGR00152"/>
    </source>
</evidence>
<evidence type="ECO:0000256" key="1">
    <source>
        <dbReference type="ARBA" id="ARBA00009018"/>
    </source>
</evidence>
<keyword evidence="3 5" id="KW-0067">ATP-binding</keyword>
<dbReference type="PANTHER" id="PTHR10695">
    <property type="entry name" value="DEPHOSPHO-COA KINASE-RELATED"/>
    <property type="match status" value="1"/>
</dbReference>
<keyword evidence="2 5" id="KW-0547">Nucleotide-binding</keyword>
<evidence type="ECO:0000256" key="3">
    <source>
        <dbReference type="ARBA" id="ARBA00022840"/>
    </source>
</evidence>
<comment type="catalytic activity">
    <reaction evidence="5">
        <text>3'-dephospho-CoA + ATP = ADP + CoA + H(+)</text>
        <dbReference type="Rhea" id="RHEA:18245"/>
        <dbReference type="ChEBI" id="CHEBI:15378"/>
        <dbReference type="ChEBI" id="CHEBI:30616"/>
        <dbReference type="ChEBI" id="CHEBI:57287"/>
        <dbReference type="ChEBI" id="CHEBI:57328"/>
        <dbReference type="ChEBI" id="CHEBI:456216"/>
        <dbReference type="EC" id="2.7.1.24"/>
    </reaction>
</comment>
<keyword evidence="8" id="KW-1185">Reference proteome</keyword>
<keyword evidence="5 7" id="KW-0418">Kinase</keyword>
<proteinExistence type="inferred from homology"/>